<organism evidence="3 4">
    <name type="scientific">Nonomuraea longicatena</name>
    <dbReference type="NCBI Taxonomy" id="83682"/>
    <lineage>
        <taxon>Bacteria</taxon>
        <taxon>Bacillati</taxon>
        <taxon>Actinomycetota</taxon>
        <taxon>Actinomycetes</taxon>
        <taxon>Streptosporangiales</taxon>
        <taxon>Streptosporangiaceae</taxon>
        <taxon>Nonomuraea</taxon>
    </lineage>
</organism>
<dbReference type="InterPro" id="IPR003399">
    <property type="entry name" value="Mce/MlaD"/>
</dbReference>
<sequence>MTTASSALKLALFALSTTLCVAVLAITISGVQFAPTSRYRALFVDATGLREGDDVRVSGVRVGRVEQVELVGERAEVSFSVLERTGLPRGVIAAIRWRNLIGDRYLALSTGRGGPGLLEPGERITDTRPALDVTALFNGFRPLLRAIRPEDVNKLSWQIVQVLQGEGGTVESLLGHVASLTDGLADRDAVIGRVIDNLTAVLGEVAGRENAYDKLLTDLNALVGGLARDREAIGDSLVALDRLAGVTAGFVERARPDVAADLRHTESLLKTVNSEGELVDKALTGLPPRLSQLTRSVSYGSWFNFYLCSLEVRAGATTTPKIVNESPRCR</sequence>
<accession>A0ABN1QVX9</accession>
<dbReference type="EMBL" id="BAAAHQ010000041">
    <property type="protein sequence ID" value="GAA0948169.1"/>
    <property type="molecule type" value="Genomic_DNA"/>
</dbReference>
<dbReference type="PANTHER" id="PTHR33371:SF17">
    <property type="entry name" value="MCE-FAMILY PROTEIN MCE1B"/>
    <property type="match status" value="1"/>
</dbReference>
<evidence type="ECO:0000259" key="2">
    <source>
        <dbReference type="Pfam" id="PF11887"/>
    </source>
</evidence>
<comment type="caution">
    <text evidence="3">The sequence shown here is derived from an EMBL/GenBank/DDBJ whole genome shotgun (WGS) entry which is preliminary data.</text>
</comment>
<keyword evidence="4" id="KW-1185">Reference proteome</keyword>
<reference evidence="3 4" key="1">
    <citation type="journal article" date="2019" name="Int. J. Syst. Evol. Microbiol.">
        <title>The Global Catalogue of Microorganisms (GCM) 10K type strain sequencing project: providing services to taxonomists for standard genome sequencing and annotation.</title>
        <authorList>
            <consortium name="The Broad Institute Genomics Platform"/>
            <consortium name="The Broad Institute Genome Sequencing Center for Infectious Disease"/>
            <person name="Wu L."/>
            <person name="Ma J."/>
        </authorList>
    </citation>
    <scope>NUCLEOTIDE SEQUENCE [LARGE SCALE GENOMIC DNA]</scope>
    <source>
        <strain evidence="3 4">JCM 11136</strain>
    </source>
</reference>
<dbReference type="Proteomes" id="UP001501578">
    <property type="component" value="Unassembled WGS sequence"/>
</dbReference>
<protein>
    <submittedName>
        <fullName evidence="3">MlaD family protein</fullName>
    </submittedName>
</protein>
<dbReference type="InterPro" id="IPR052336">
    <property type="entry name" value="MlaD_Phospholipid_Transporter"/>
</dbReference>
<feature type="domain" description="Mce/MlaD" evidence="1">
    <location>
        <begin position="36"/>
        <end position="111"/>
    </location>
</feature>
<evidence type="ECO:0000313" key="4">
    <source>
        <dbReference type="Proteomes" id="UP001501578"/>
    </source>
</evidence>
<dbReference type="InterPro" id="IPR005693">
    <property type="entry name" value="Mce"/>
</dbReference>
<name>A0ABN1QVX9_9ACTN</name>
<dbReference type="Pfam" id="PF02470">
    <property type="entry name" value="MlaD"/>
    <property type="match status" value="1"/>
</dbReference>
<dbReference type="RefSeq" id="WP_343954030.1">
    <property type="nucleotide sequence ID" value="NZ_BAAAHQ010000041.1"/>
</dbReference>
<dbReference type="NCBIfam" id="TIGR00996">
    <property type="entry name" value="Mtu_fam_mce"/>
    <property type="match status" value="1"/>
</dbReference>
<dbReference type="Pfam" id="PF11887">
    <property type="entry name" value="Mce4_CUP1"/>
    <property type="match status" value="1"/>
</dbReference>
<dbReference type="InterPro" id="IPR024516">
    <property type="entry name" value="Mce_C"/>
</dbReference>
<feature type="domain" description="Mammalian cell entry C-terminal" evidence="2">
    <location>
        <begin position="118"/>
        <end position="271"/>
    </location>
</feature>
<gene>
    <name evidence="3" type="ORF">GCM10009560_65280</name>
</gene>
<evidence type="ECO:0000313" key="3">
    <source>
        <dbReference type="EMBL" id="GAA0948169.1"/>
    </source>
</evidence>
<dbReference type="PANTHER" id="PTHR33371">
    <property type="entry name" value="INTERMEMBRANE PHOSPHOLIPID TRANSPORT SYSTEM BINDING PROTEIN MLAD-RELATED"/>
    <property type="match status" value="1"/>
</dbReference>
<proteinExistence type="predicted"/>
<evidence type="ECO:0000259" key="1">
    <source>
        <dbReference type="Pfam" id="PF02470"/>
    </source>
</evidence>